<evidence type="ECO:0000256" key="3">
    <source>
        <dbReference type="ARBA" id="ARBA00022723"/>
    </source>
</evidence>
<feature type="compositionally biased region" description="Basic and acidic residues" evidence="8">
    <location>
        <begin position="170"/>
        <end position="188"/>
    </location>
</feature>
<keyword evidence="4" id="KW-0677">Repeat</keyword>
<dbReference type="Gene3D" id="1.20.120.1750">
    <property type="match status" value="1"/>
</dbReference>
<dbReference type="Pfam" id="PF26191">
    <property type="entry name" value="RING-HC_RBR_RNF216"/>
    <property type="match status" value="1"/>
</dbReference>
<comment type="pathway">
    <text evidence="1">Protein modification; protein ubiquitination.</text>
</comment>
<organism evidence="10 11">
    <name type="scientific">Sphagnum troendelagicum</name>
    <dbReference type="NCBI Taxonomy" id="128251"/>
    <lineage>
        <taxon>Eukaryota</taxon>
        <taxon>Viridiplantae</taxon>
        <taxon>Streptophyta</taxon>
        <taxon>Embryophyta</taxon>
        <taxon>Bryophyta</taxon>
        <taxon>Sphagnophytina</taxon>
        <taxon>Sphagnopsida</taxon>
        <taxon>Sphagnales</taxon>
        <taxon>Sphagnaceae</taxon>
        <taxon>Sphagnum</taxon>
    </lineage>
</organism>
<dbReference type="InterPro" id="IPR047544">
    <property type="entry name" value="RING-HC_RBR_RNF216"/>
</dbReference>
<protein>
    <recommendedName>
        <fullName evidence="9">RING-type domain-containing protein</fullName>
    </recommendedName>
</protein>
<dbReference type="InterPro" id="IPR002867">
    <property type="entry name" value="IBR_dom"/>
</dbReference>
<dbReference type="CDD" id="cd20339">
    <property type="entry name" value="BRcat_RBR_RNF216"/>
    <property type="match status" value="1"/>
</dbReference>
<dbReference type="EMBL" id="OZ019905">
    <property type="protein sequence ID" value="CAK9201778.1"/>
    <property type="molecule type" value="Genomic_DNA"/>
</dbReference>
<keyword evidence="2" id="KW-0808">Transferase</keyword>
<evidence type="ECO:0000259" key="9">
    <source>
        <dbReference type="PROSITE" id="PS51873"/>
    </source>
</evidence>
<dbReference type="InterPro" id="IPR047545">
    <property type="entry name" value="BRcat_RBR_RNF216"/>
</dbReference>
<name>A0ABP0TT58_9BRYO</name>
<evidence type="ECO:0000256" key="5">
    <source>
        <dbReference type="ARBA" id="ARBA00022771"/>
    </source>
</evidence>
<dbReference type="CDD" id="cd20353">
    <property type="entry name" value="Rcat_RBR_RNF216"/>
    <property type="match status" value="1"/>
</dbReference>
<gene>
    <name evidence="10" type="ORF">CSSPTR1EN2_LOCUS6077</name>
</gene>
<dbReference type="InterPro" id="IPR051628">
    <property type="entry name" value="LUBAC_E3_Ligases"/>
</dbReference>
<keyword evidence="3" id="KW-0479">Metal-binding</keyword>
<dbReference type="PANTHER" id="PTHR22770:SF47">
    <property type="entry name" value="E3 UBIQUITIN-PROTEIN LIGASE RNF216"/>
    <property type="match status" value="1"/>
</dbReference>
<evidence type="ECO:0000313" key="10">
    <source>
        <dbReference type="EMBL" id="CAK9201778.1"/>
    </source>
</evidence>
<dbReference type="InterPro" id="IPR047546">
    <property type="entry name" value="Rcat_RBR_RNF216"/>
</dbReference>
<keyword evidence="11" id="KW-1185">Reference proteome</keyword>
<dbReference type="CDD" id="cd16630">
    <property type="entry name" value="RING-HC_RBR_RNF216"/>
    <property type="match status" value="1"/>
</dbReference>
<dbReference type="SUPFAM" id="SSF57850">
    <property type="entry name" value="RING/U-box"/>
    <property type="match status" value="3"/>
</dbReference>
<dbReference type="Proteomes" id="UP001497512">
    <property type="component" value="Chromosome 13"/>
</dbReference>
<dbReference type="Pfam" id="PF26200">
    <property type="entry name" value="Rcat_RNF216"/>
    <property type="match status" value="1"/>
</dbReference>
<proteinExistence type="predicted"/>
<feature type="compositionally biased region" description="Low complexity" evidence="8">
    <location>
        <begin position="148"/>
        <end position="161"/>
    </location>
</feature>
<keyword evidence="6" id="KW-0833">Ubl conjugation pathway</keyword>
<sequence>MDDGASSSRDMAIVLSDSEGEYYKEKRHRRYLASRYSQEVLDDAVAKLMIVFPDLRPEAAAEHLSSQLKRTSPKMALRRVTLQFLEHGIPSNSTQTWCRSGSPVTQKPISQPVPTAAAAAAAAYVQKDTILGQAAGKRKPLRSGPIVSRPLSRSFLPSSSRPQKKRLRKDRKEQEEVKAKEEAGHEGSEIDLNQPEDEAPPQETECGCCCSDFPFDEMVQCAEGHLFCFNCLRRRVEEFTFGGLQTIGPLVCMDTEGCTESFPASEVRRALPAAILSKYEQRQAEDAVARAELPGLVYCPFCNTPWQVDPELRVLKCGACEKASCILCRDPDHLPLRCEEVEKKTETSHRRRVEELMTKALIRECTKCRTELVKSDGCNKVRCRCGQYMCYVCRKPIEGNYKHFCQHARNPGSACSQCKLCNLWEQEEEHVVVKAAKEAAMKEIAEKEPSLLTRSIGPALEPQGSKKRHKGRALHRPVLPPILPENLARFAQAMANPANLLDLLDM</sequence>
<feature type="domain" description="RING-type" evidence="9">
    <location>
        <begin position="202"/>
        <end position="419"/>
    </location>
</feature>
<reference evidence="10" key="1">
    <citation type="submission" date="2024-02" db="EMBL/GenBank/DDBJ databases">
        <authorList>
            <consortium name="ELIXIR-Norway"/>
            <consortium name="Elixir Norway"/>
        </authorList>
    </citation>
    <scope>NUCLEOTIDE SEQUENCE</scope>
</reference>
<dbReference type="SMART" id="SM00647">
    <property type="entry name" value="IBR"/>
    <property type="match status" value="1"/>
</dbReference>
<evidence type="ECO:0000256" key="7">
    <source>
        <dbReference type="ARBA" id="ARBA00022833"/>
    </source>
</evidence>
<evidence type="ECO:0000256" key="4">
    <source>
        <dbReference type="ARBA" id="ARBA00022737"/>
    </source>
</evidence>
<accession>A0ABP0TT58</accession>
<dbReference type="PROSITE" id="PS51873">
    <property type="entry name" value="TRIAD"/>
    <property type="match status" value="1"/>
</dbReference>
<dbReference type="InterPro" id="IPR044066">
    <property type="entry name" value="TRIAD_supradom"/>
</dbReference>
<evidence type="ECO:0000256" key="8">
    <source>
        <dbReference type="SAM" id="MobiDB-lite"/>
    </source>
</evidence>
<keyword evidence="5" id="KW-0863">Zinc-finger</keyword>
<evidence type="ECO:0000256" key="6">
    <source>
        <dbReference type="ARBA" id="ARBA00022786"/>
    </source>
</evidence>
<evidence type="ECO:0000313" key="11">
    <source>
        <dbReference type="Proteomes" id="UP001497512"/>
    </source>
</evidence>
<evidence type="ECO:0000256" key="2">
    <source>
        <dbReference type="ARBA" id="ARBA00022679"/>
    </source>
</evidence>
<keyword evidence="7" id="KW-0862">Zinc</keyword>
<evidence type="ECO:0000256" key="1">
    <source>
        <dbReference type="ARBA" id="ARBA00004906"/>
    </source>
</evidence>
<dbReference type="PANTHER" id="PTHR22770">
    <property type="entry name" value="UBIQUITIN CONJUGATING ENZYME 7 INTERACTING PROTEIN-RELATED"/>
    <property type="match status" value="1"/>
</dbReference>
<feature type="region of interest" description="Disordered" evidence="8">
    <location>
        <begin position="135"/>
        <end position="198"/>
    </location>
</feature>